<protein>
    <submittedName>
        <fullName evidence="1">Uncharacterized protein</fullName>
    </submittedName>
</protein>
<evidence type="ECO:0000313" key="1">
    <source>
        <dbReference type="EMBL" id="PHK02452.1"/>
    </source>
</evidence>
<accession>A0A9Q5ZAV5</accession>
<gene>
    <name evidence="1" type="ORF">VF08_18655</name>
</gene>
<reference evidence="1 2" key="1">
    <citation type="submission" date="2015-02" db="EMBL/GenBank/DDBJ databases">
        <title>Nostoc linckia genome annotation.</title>
        <authorList>
            <person name="Zhou Z."/>
        </authorList>
    </citation>
    <scope>NUCLEOTIDE SEQUENCE [LARGE SCALE GENOMIC DNA]</scope>
    <source>
        <strain evidence="2">z8</strain>
    </source>
</reference>
<name>A0A9Q5ZAV5_NOSLI</name>
<evidence type="ECO:0000313" key="2">
    <source>
        <dbReference type="Proteomes" id="UP000222310"/>
    </source>
</evidence>
<comment type="caution">
    <text evidence="1">The sequence shown here is derived from an EMBL/GenBank/DDBJ whole genome shotgun (WGS) entry which is preliminary data.</text>
</comment>
<organism evidence="1 2">
    <name type="scientific">Nostoc linckia z8</name>
    <dbReference type="NCBI Taxonomy" id="1628746"/>
    <lineage>
        <taxon>Bacteria</taxon>
        <taxon>Bacillati</taxon>
        <taxon>Cyanobacteriota</taxon>
        <taxon>Cyanophyceae</taxon>
        <taxon>Nostocales</taxon>
        <taxon>Nostocaceae</taxon>
        <taxon>Nostoc</taxon>
    </lineage>
</organism>
<dbReference type="AlphaFoldDB" id="A0A9Q5ZAV5"/>
<dbReference type="Proteomes" id="UP000222310">
    <property type="component" value="Unassembled WGS sequence"/>
</dbReference>
<sequence>MQNGQSHLNNLIAASLSSSVKFSSAIVLSDGCAEITVDLGARGAFGSLSESRIQTKFLKPWGLLIQVRPSLVCSNRWVRLTLAWAGLIIPSVDINDVKIEEVASKLSMSFLFISFLEITEHLGYSIHYQRASEFL</sequence>
<dbReference type="EMBL" id="LAHD01000053">
    <property type="protein sequence ID" value="PHK02452.1"/>
    <property type="molecule type" value="Genomic_DNA"/>
</dbReference>
<proteinExistence type="predicted"/>